<protein>
    <submittedName>
        <fullName evidence="4">OstA family protein</fullName>
    </submittedName>
</protein>
<dbReference type="AlphaFoldDB" id="A0A7C4ZS82"/>
<evidence type="ECO:0000313" key="4">
    <source>
        <dbReference type="EMBL" id="HGY10340.1"/>
    </source>
</evidence>
<keyword evidence="1 2" id="KW-0732">Signal</keyword>
<dbReference type="InterPro" id="IPR052037">
    <property type="entry name" value="LPS_export_LptA"/>
</dbReference>
<gene>
    <name evidence="4" type="ORF">ENK37_09890</name>
</gene>
<evidence type="ECO:0000256" key="1">
    <source>
        <dbReference type="ARBA" id="ARBA00022729"/>
    </source>
</evidence>
<feature type="signal peptide" evidence="2">
    <location>
        <begin position="1"/>
        <end position="21"/>
    </location>
</feature>
<proteinExistence type="predicted"/>
<name>A0A7C4ZS82_9DEIN</name>
<sequence length="299" mass="32431">MKRSRALTPLLLLMLAVLALAAAESRVIKISYEDGRRSGNLRNGPWIYESNREDGIVGTVGELKILARKAVLEAPEGLSMQAAEGKRKATFEGGVTVLRGRLTARGPHLVYSEETGLGVLAGPATMHQEPAKEGEDPVDVKATEMSFDVDTDISTSSGQVELTNGRQRGRADHVYYEEERGLAVFTMNEGKVELVRERKDGKLVIHAPEVRSLTRSKKLIATGGVALVDGDITTTGDALYYDDASGEAIVVGTPARSENASEGFKTSGGTLLHNVNKHRVQVYRKPFTLPLEEFKKVGE</sequence>
<reference evidence="4" key="1">
    <citation type="journal article" date="2020" name="mSystems">
        <title>Genome- and Community-Level Interaction Insights into Carbon Utilization and Element Cycling Functions of Hydrothermarchaeota in Hydrothermal Sediment.</title>
        <authorList>
            <person name="Zhou Z."/>
            <person name="Liu Y."/>
            <person name="Xu W."/>
            <person name="Pan J."/>
            <person name="Luo Z.H."/>
            <person name="Li M."/>
        </authorList>
    </citation>
    <scope>NUCLEOTIDE SEQUENCE [LARGE SCALE GENOMIC DNA]</scope>
    <source>
        <strain evidence="4">HyVt-570</strain>
    </source>
</reference>
<dbReference type="Pfam" id="PF03968">
    <property type="entry name" value="LptD_N"/>
    <property type="match status" value="1"/>
</dbReference>
<accession>A0A7C4ZS82</accession>
<dbReference type="Proteomes" id="UP000885759">
    <property type="component" value="Unassembled WGS sequence"/>
</dbReference>
<dbReference type="EMBL" id="DRPZ01000248">
    <property type="protein sequence ID" value="HGY10340.1"/>
    <property type="molecule type" value="Genomic_DNA"/>
</dbReference>
<feature type="domain" description="Organic solvent tolerance-like N-terminal" evidence="3">
    <location>
        <begin position="79"/>
        <end position="180"/>
    </location>
</feature>
<dbReference type="GO" id="GO:0030288">
    <property type="term" value="C:outer membrane-bounded periplasmic space"/>
    <property type="evidence" value="ECO:0007669"/>
    <property type="project" value="TreeGrafter"/>
</dbReference>
<dbReference type="PANTHER" id="PTHR36504:SF1">
    <property type="entry name" value="LIPOPOLYSACCHARIDE EXPORT SYSTEM PROTEIN LPTA"/>
    <property type="match status" value="1"/>
</dbReference>
<dbReference type="Gene3D" id="2.60.450.10">
    <property type="entry name" value="Lipopolysaccharide (LPS) transport protein A like domain"/>
    <property type="match status" value="1"/>
</dbReference>
<dbReference type="GO" id="GO:0009279">
    <property type="term" value="C:cell outer membrane"/>
    <property type="evidence" value="ECO:0007669"/>
    <property type="project" value="TreeGrafter"/>
</dbReference>
<feature type="chain" id="PRO_5028124298" evidence="2">
    <location>
        <begin position="22"/>
        <end position="299"/>
    </location>
</feature>
<dbReference type="InterPro" id="IPR005653">
    <property type="entry name" value="OstA-like_N"/>
</dbReference>
<dbReference type="PANTHER" id="PTHR36504">
    <property type="entry name" value="LIPOPOLYSACCHARIDE EXPORT SYSTEM PROTEIN LPTA"/>
    <property type="match status" value="1"/>
</dbReference>
<organism evidence="4">
    <name type="scientific">Oceanithermus profundus</name>
    <dbReference type="NCBI Taxonomy" id="187137"/>
    <lineage>
        <taxon>Bacteria</taxon>
        <taxon>Thermotogati</taxon>
        <taxon>Deinococcota</taxon>
        <taxon>Deinococci</taxon>
        <taxon>Thermales</taxon>
        <taxon>Thermaceae</taxon>
        <taxon>Oceanithermus</taxon>
    </lineage>
</organism>
<dbReference type="GO" id="GO:0017089">
    <property type="term" value="F:glycolipid transfer activity"/>
    <property type="evidence" value="ECO:0007669"/>
    <property type="project" value="TreeGrafter"/>
</dbReference>
<evidence type="ECO:0000259" key="3">
    <source>
        <dbReference type="Pfam" id="PF03968"/>
    </source>
</evidence>
<dbReference type="GO" id="GO:0015920">
    <property type="term" value="P:lipopolysaccharide transport"/>
    <property type="evidence" value="ECO:0007669"/>
    <property type="project" value="TreeGrafter"/>
</dbReference>
<comment type="caution">
    <text evidence="4">The sequence shown here is derived from an EMBL/GenBank/DDBJ whole genome shotgun (WGS) entry which is preliminary data.</text>
</comment>
<evidence type="ECO:0000256" key="2">
    <source>
        <dbReference type="SAM" id="SignalP"/>
    </source>
</evidence>